<evidence type="ECO:0000313" key="1">
    <source>
        <dbReference type="EMBL" id="KAF9500591.1"/>
    </source>
</evidence>
<dbReference type="AlphaFoldDB" id="A0A9P6A7C6"/>
<keyword evidence="2" id="KW-1185">Reference proteome</keyword>
<organism evidence="1 2">
    <name type="scientific">Pleurotus eryngii</name>
    <name type="common">Boletus of the steppes</name>
    <dbReference type="NCBI Taxonomy" id="5323"/>
    <lineage>
        <taxon>Eukaryota</taxon>
        <taxon>Fungi</taxon>
        <taxon>Dikarya</taxon>
        <taxon>Basidiomycota</taxon>
        <taxon>Agaricomycotina</taxon>
        <taxon>Agaricomycetes</taxon>
        <taxon>Agaricomycetidae</taxon>
        <taxon>Agaricales</taxon>
        <taxon>Pleurotineae</taxon>
        <taxon>Pleurotaceae</taxon>
        <taxon>Pleurotus</taxon>
    </lineage>
</organism>
<comment type="caution">
    <text evidence="1">The sequence shown here is derived from an EMBL/GenBank/DDBJ whole genome shotgun (WGS) entry which is preliminary data.</text>
</comment>
<dbReference type="OrthoDB" id="2369050at2759"/>
<evidence type="ECO:0000313" key="2">
    <source>
        <dbReference type="Proteomes" id="UP000807025"/>
    </source>
</evidence>
<dbReference type="EMBL" id="MU154527">
    <property type="protein sequence ID" value="KAF9500591.1"/>
    <property type="molecule type" value="Genomic_DNA"/>
</dbReference>
<gene>
    <name evidence="1" type="ORF">BDN71DRAFT_1502237</name>
</gene>
<protein>
    <submittedName>
        <fullName evidence="1">Uncharacterized protein</fullName>
    </submittedName>
</protein>
<name>A0A9P6A7C6_PLEER</name>
<reference evidence="1" key="1">
    <citation type="submission" date="2020-11" db="EMBL/GenBank/DDBJ databases">
        <authorList>
            <consortium name="DOE Joint Genome Institute"/>
            <person name="Ahrendt S."/>
            <person name="Riley R."/>
            <person name="Andreopoulos W."/>
            <person name="Labutti K."/>
            <person name="Pangilinan J."/>
            <person name="Ruiz-Duenas F.J."/>
            <person name="Barrasa J.M."/>
            <person name="Sanchez-Garcia M."/>
            <person name="Camarero S."/>
            <person name="Miyauchi S."/>
            <person name="Serrano A."/>
            <person name="Linde D."/>
            <person name="Babiker R."/>
            <person name="Drula E."/>
            <person name="Ayuso-Fernandez I."/>
            <person name="Pacheco R."/>
            <person name="Padilla G."/>
            <person name="Ferreira P."/>
            <person name="Barriuso J."/>
            <person name="Kellner H."/>
            <person name="Castanera R."/>
            <person name="Alfaro M."/>
            <person name="Ramirez L."/>
            <person name="Pisabarro A.G."/>
            <person name="Kuo A."/>
            <person name="Tritt A."/>
            <person name="Lipzen A."/>
            <person name="He G."/>
            <person name="Yan M."/>
            <person name="Ng V."/>
            <person name="Cullen D."/>
            <person name="Martin F."/>
            <person name="Rosso M.-N."/>
            <person name="Henrissat B."/>
            <person name="Hibbett D."/>
            <person name="Martinez A.T."/>
            <person name="Grigoriev I.V."/>
        </authorList>
    </citation>
    <scope>NUCLEOTIDE SEQUENCE</scope>
    <source>
        <strain evidence="1">ATCC 90797</strain>
    </source>
</reference>
<sequence length="356" mass="39260">MLRLLPGGMSGVHAVRWLSANSPSLSDMDWDVYKVHMRALFLPSDWEHTTRMDVLRIQQGSRSFVDFSLDLMGKNNLLASTDSFFNDDLVWDILEANMDQELAHELNHDNTNSIMGFRDWLDKVKQIDKHQHLHLKEIEDTIARISLRSTATCNTGCPSFTSCTNATIPLVGSTTFTLIPKLLPEERALLTANGRCYKCCKFWAGHVSAHCTEPPIDATKYKTLTQHDILPHPANFSAHTLSCASIAANVAAVTQATSRVSDIVEDSAGPDLATVASGPAVAAVLPNVSSWINSGSWSDDECTPFSCSNNFWHCLMCNTHIVPTPSLNALIDDSSAVVLIRDDLVDTLRLKRHVTS</sequence>
<dbReference type="Proteomes" id="UP000807025">
    <property type="component" value="Unassembled WGS sequence"/>
</dbReference>
<proteinExistence type="predicted"/>
<accession>A0A9P6A7C6</accession>